<dbReference type="Proteomes" id="UP000193963">
    <property type="component" value="Unassembled WGS sequence"/>
</dbReference>
<gene>
    <name evidence="2" type="ORF">PSM7751_00821</name>
</gene>
<keyword evidence="1" id="KW-0732">Signal</keyword>
<dbReference type="OrthoDB" id="6184298at2"/>
<evidence type="ECO:0000313" key="3">
    <source>
        <dbReference type="Proteomes" id="UP000193963"/>
    </source>
</evidence>
<keyword evidence="3" id="KW-1185">Reference proteome</keyword>
<name>A0A1X6YKX4_9RHOB</name>
<accession>A0A1X6YKX4</accession>
<feature type="chain" id="PRO_5010871806" evidence="1">
    <location>
        <begin position="27"/>
        <end position="86"/>
    </location>
</feature>
<sequence length="86" mass="8508">MRKGFRTAAMALVLAGGILPGVGALAQGAAVQPPAPTPLARLTDLLPAPALPAACCKVCRKGKACGDSCISRSYSCHKGPGCACDG</sequence>
<dbReference type="RefSeq" id="WP_143515570.1">
    <property type="nucleotide sequence ID" value="NZ_FWFN01000002.1"/>
</dbReference>
<dbReference type="EMBL" id="FWFN01000002">
    <property type="protein sequence ID" value="SLN24367.1"/>
    <property type="molecule type" value="Genomic_DNA"/>
</dbReference>
<dbReference type="AlphaFoldDB" id="A0A1X6YKX4"/>
<reference evidence="3" key="1">
    <citation type="submission" date="2017-03" db="EMBL/GenBank/DDBJ databases">
        <authorList>
            <person name="Rodrigo-Torres L."/>
            <person name="Arahal R.D."/>
            <person name="Lucena T."/>
        </authorList>
    </citation>
    <scope>NUCLEOTIDE SEQUENCE [LARGE SCALE GENOMIC DNA]</scope>
    <source>
        <strain evidence="3">CECT 7751</strain>
    </source>
</reference>
<protein>
    <submittedName>
        <fullName evidence="2">Uncharacterized protein</fullName>
    </submittedName>
</protein>
<proteinExistence type="predicted"/>
<evidence type="ECO:0000313" key="2">
    <source>
        <dbReference type="EMBL" id="SLN24367.1"/>
    </source>
</evidence>
<feature type="signal peptide" evidence="1">
    <location>
        <begin position="1"/>
        <end position="26"/>
    </location>
</feature>
<evidence type="ECO:0000256" key="1">
    <source>
        <dbReference type="SAM" id="SignalP"/>
    </source>
</evidence>
<organism evidence="2 3">
    <name type="scientific">Pseudooceanicola marinus</name>
    <dbReference type="NCBI Taxonomy" id="396013"/>
    <lineage>
        <taxon>Bacteria</taxon>
        <taxon>Pseudomonadati</taxon>
        <taxon>Pseudomonadota</taxon>
        <taxon>Alphaproteobacteria</taxon>
        <taxon>Rhodobacterales</taxon>
        <taxon>Paracoccaceae</taxon>
        <taxon>Pseudooceanicola</taxon>
    </lineage>
</organism>